<dbReference type="STRING" id="857340.A0A086STM0"/>
<dbReference type="CDD" id="cd12087">
    <property type="entry name" value="TM_EGFR-like"/>
    <property type="match status" value="1"/>
</dbReference>
<evidence type="ECO:0000256" key="2">
    <source>
        <dbReference type="SAM" id="Phobius"/>
    </source>
</evidence>
<feature type="compositionally biased region" description="Basic and acidic residues" evidence="1">
    <location>
        <begin position="423"/>
        <end position="448"/>
    </location>
</feature>
<feature type="transmembrane region" description="Helical" evidence="2">
    <location>
        <begin position="281"/>
        <end position="304"/>
    </location>
</feature>
<comment type="caution">
    <text evidence="3">The sequence shown here is derived from an EMBL/GenBank/DDBJ whole genome shotgun (WGS) entry which is preliminary data.</text>
</comment>
<feature type="region of interest" description="Disordered" evidence="1">
    <location>
        <begin position="1"/>
        <end position="60"/>
    </location>
</feature>
<feature type="compositionally biased region" description="Basic and acidic residues" evidence="1">
    <location>
        <begin position="372"/>
        <end position="384"/>
    </location>
</feature>
<gene>
    <name evidence="3" type="ORF">ACRE_088770</name>
</gene>
<dbReference type="OrthoDB" id="5240751at2759"/>
<evidence type="ECO:0000313" key="4">
    <source>
        <dbReference type="Proteomes" id="UP000029964"/>
    </source>
</evidence>
<keyword evidence="2" id="KW-0812">Transmembrane</keyword>
<proteinExistence type="predicted"/>
<accession>A0A086STM0</accession>
<organism evidence="3 4">
    <name type="scientific">Hapsidospora chrysogenum (strain ATCC 11550 / CBS 779.69 / DSM 880 / IAM 14645 / JCM 23072 / IMI 49137)</name>
    <name type="common">Acremonium chrysogenum</name>
    <dbReference type="NCBI Taxonomy" id="857340"/>
    <lineage>
        <taxon>Eukaryota</taxon>
        <taxon>Fungi</taxon>
        <taxon>Dikarya</taxon>
        <taxon>Ascomycota</taxon>
        <taxon>Pezizomycotina</taxon>
        <taxon>Sordariomycetes</taxon>
        <taxon>Hypocreomycetidae</taxon>
        <taxon>Hypocreales</taxon>
        <taxon>Bionectriaceae</taxon>
        <taxon>Hapsidospora</taxon>
    </lineage>
</organism>
<dbReference type="HOGENOM" id="CLU_611057_0_0_1"/>
<keyword evidence="2" id="KW-1133">Transmembrane helix</keyword>
<evidence type="ECO:0000256" key="1">
    <source>
        <dbReference type="SAM" id="MobiDB-lite"/>
    </source>
</evidence>
<dbReference type="AlphaFoldDB" id="A0A086STM0"/>
<feature type="region of interest" description="Disordered" evidence="1">
    <location>
        <begin position="368"/>
        <end position="448"/>
    </location>
</feature>
<reference evidence="4" key="1">
    <citation type="journal article" date="2014" name="Genome Announc.">
        <title>Genome sequence and annotation of Acremonium chrysogenum, producer of the beta-lactam antibiotic cephalosporin C.</title>
        <authorList>
            <person name="Terfehr D."/>
            <person name="Dahlmann T.A."/>
            <person name="Specht T."/>
            <person name="Zadra I."/>
            <person name="Kuernsteiner H."/>
            <person name="Kueck U."/>
        </authorList>
    </citation>
    <scope>NUCLEOTIDE SEQUENCE [LARGE SCALE GENOMIC DNA]</scope>
    <source>
        <strain evidence="4">ATCC 11550 / CBS 779.69 / DSM 880 / IAM 14645 / JCM 23072 / IMI 49137</strain>
    </source>
</reference>
<dbReference type="EMBL" id="JPKY01000203">
    <property type="protein sequence ID" value="KFH40452.1"/>
    <property type="molecule type" value="Genomic_DNA"/>
</dbReference>
<keyword evidence="4" id="KW-1185">Reference proteome</keyword>
<dbReference type="Proteomes" id="UP000029964">
    <property type="component" value="Unassembled WGS sequence"/>
</dbReference>
<name>A0A086STM0_HAPC1</name>
<keyword evidence="2" id="KW-0472">Membrane</keyword>
<protein>
    <submittedName>
        <fullName evidence="3">Uncharacterized protein</fullName>
    </submittedName>
</protein>
<sequence length="448" mass="47805">MDRSRKRQNPGAGGTAGDSVANDEPSQTLINQGGMSEPTNAPQAGGGGGGGGSIDSDPPERIVEFASENLKDLEAVDERVFHVRSTSRPSSFDWTVKGDGADLRKVSLYKVTGTNADRSDYESLGYERSFPQRSAGMGDGSGSGDGGIDDSCFYAPTRTGVEIDFVCLGADSRLLGQVLTVGVQFIPLDLDEEDGDDADAVTSSNSWAPYFGIFTSRDPEAEAALSDRIVNDFGSLAATGNELPGDPSDSSDDTIVPSAEPTLVSDRKASGSSGAALSNGAIAGIAVGGFIFLSLIGLLVWFLLRRRRKNKNKLLPGGGVRNDLSHATQDASNVYMADKAADDVVIGEHSPHSPYSDDGQFQHAPLARGRAPHHDAGHHQHQQEQEQPQPRRSHADDTDGVTQREGAASRNYQHLVEEGMTAEDIRRLEEEERQLDAEIERAAGRRSR</sequence>
<evidence type="ECO:0000313" key="3">
    <source>
        <dbReference type="EMBL" id="KFH40452.1"/>
    </source>
</evidence>
<feature type="compositionally biased region" description="Gly residues" evidence="1">
    <location>
        <begin position="44"/>
        <end position="53"/>
    </location>
</feature>
<feature type="compositionally biased region" description="Polar residues" evidence="1">
    <location>
        <begin position="24"/>
        <end position="42"/>
    </location>
</feature>